<dbReference type="AlphaFoldDB" id="A0A6C0KWI9"/>
<reference evidence="1" key="1">
    <citation type="journal article" date="2020" name="Nature">
        <title>Giant virus diversity and host interactions through global metagenomics.</title>
        <authorList>
            <person name="Schulz F."/>
            <person name="Roux S."/>
            <person name="Paez-Espino D."/>
            <person name="Jungbluth S."/>
            <person name="Walsh D.A."/>
            <person name="Denef V.J."/>
            <person name="McMahon K.D."/>
            <person name="Konstantinidis K.T."/>
            <person name="Eloe-Fadrosh E.A."/>
            <person name="Kyrpides N.C."/>
            <person name="Woyke T."/>
        </authorList>
    </citation>
    <scope>NUCLEOTIDE SEQUENCE</scope>
    <source>
        <strain evidence="1">GVMAG-S-3300013094-109</strain>
    </source>
</reference>
<accession>A0A6C0KWI9</accession>
<sequence>MDGFNIEKLKEANAKLNIYDDLSLEKNRNLIFVYCPPKVGSTTIVSSIRMSAFNKFTVLHIHDELMLKVVCGVENVTVNDIIKYNSSIGKNVYVIDIYRSPIEQKISKFFEKLSVYHLNNSPLLINNYDVNKVINRFNSLFPHILNEDYYKDTYGIPYPESFDYINKYLLQTINNIKYIKIRLKDSEEWKTILTNILGIEIIVIKDYETSDKPIKEMFMKFKNEYRIPSNFLKSIEECPTLRYYYSECEREEYLNLWRNKQSDFFTPYTEEENVFYNKISQENKYMNDIQRTHYLDEGCTCKACQIKRYNIISRIKNGEKVNEKIIHNDTKIEYINQKVRQTQVITVRRGPQNSVNQQKMKSTFGGSIARPGGKGLNIKF</sequence>
<evidence type="ECO:0000313" key="1">
    <source>
        <dbReference type="EMBL" id="QHU21621.1"/>
    </source>
</evidence>
<proteinExistence type="predicted"/>
<name>A0A6C0KWI9_9ZZZZ</name>
<dbReference type="EMBL" id="MN740991">
    <property type="protein sequence ID" value="QHU21621.1"/>
    <property type="molecule type" value="Genomic_DNA"/>
</dbReference>
<organism evidence="1">
    <name type="scientific">viral metagenome</name>
    <dbReference type="NCBI Taxonomy" id="1070528"/>
    <lineage>
        <taxon>unclassified sequences</taxon>
        <taxon>metagenomes</taxon>
        <taxon>organismal metagenomes</taxon>
    </lineage>
</organism>
<protein>
    <submittedName>
        <fullName evidence="1">Uncharacterized protein</fullName>
    </submittedName>
</protein>